<comment type="caution">
    <text evidence="1">The sequence shown here is derived from an EMBL/GenBank/DDBJ whole genome shotgun (WGS) entry which is preliminary data.</text>
</comment>
<name>A0A9P6MJM2_9FUNG</name>
<evidence type="ECO:0000313" key="1">
    <source>
        <dbReference type="EMBL" id="KAG0005139.1"/>
    </source>
</evidence>
<organism evidence="1 2">
    <name type="scientific">Modicella reniformis</name>
    <dbReference type="NCBI Taxonomy" id="1440133"/>
    <lineage>
        <taxon>Eukaryota</taxon>
        <taxon>Fungi</taxon>
        <taxon>Fungi incertae sedis</taxon>
        <taxon>Mucoromycota</taxon>
        <taxon>Mortierellomycotina</taxon>
        <taxon>Mortierellomycetes</taxon>
        <taxon>Mortierellales</taxon>
        <taxon>Mortierellaceae</taxon>
        <taxon>Modicella</taxon>
    </lineage>
</organism>
<sequence>MTRVLMFAKDATSFVPSKLKVSSASSLTTGAEALENNIAYGDDTIGKAIISFQTGLPTPPFLQDIDLELKAELTSDTQEPMLGVASPGPRGTLAELPWEIKEMILRGLDRDRLLSDRQFQAIMNYGATRWETTRQPWDRWGEIREMILENMRCYYYEPCH</sequence>
<evidence type="ECO:0000313" key="2">
    <source>
        <dbReference type="Proteomes" id="UP000749646"/>
    </source>
</evidence>
<protein>
    <submittedName>
        <fullName evidence="1">Uncharacterized protein</fullName>
    </submittedName>
</protein>
<gene>
    <name evidence="1" type="ORF">BGZ65_011885</name>
</gene>
<reference evidence="1" key="1">
    <citation type="journal article" date="2020" name="Fungal Divers.">
        <title>Resolving the Mortierellaceae phylogeny through synthesis of multi-gene phylogenetics and phylogenomics.</title>
        <authorList>
            <person name="Vandepol N."/>
            <person name="Liber J."/>
            <person name="Desiro A."/>
            <person name="Na H."/>
            <person name="Kennedy M."/>
            <person name="Barry K."/>
            <person name="Grigoriev I.V."/>
            <person name="Miller A.N."/>
            <person name="O'Donnell K."/>
            <person name="Stajich J.E."/>
            <person name="Bonito G."/>
        </authorList>
    </citation>
    <scope>NUCLEOTIDE SEQUENCE</scope>
    <source>
        <strain evidence="1">MES-2147</strain>
    </source>
</reference>
<proteinExistence type="predicted"/>
<dbReference type="AlphaFoldDB" id="A0A9P6MJM2"/>
<dbReference type="OrthoDB" id="10641803at2759"/>
<keyword evidence="2" id="KW-1185">Reference proteome</keyword>
<dbReference type="Proteomes" id="UP000749646">
    <property type="component" value="Unassembled WGS sequence"/>
</dbReference>
<dbReference type="EMBL" id="JAAAHW010000209">
    <property type="protein sequence ID" value="KAG0005139.1"/>
    <property type="molecule type" value="Genomic_DNA"/>
</dbReference>
<accession>A0A9P6MJM2</accession>